<dbReference type="PROSITE" id="PS51705">
    <property type="entry name" value="G_HFLX"/>
    <property type="match status" value="1"/>
</dbReference>
<evidence type="ECO:0000256" key="1">
    <source>
        <dbReference type="ARBA" id="ARBA00022490"/>
    </source>
</evidence>
<dbReference type="HAMAP" id="MF_00900">
    <property type="entry name" value="GTPase_HflX"/>
    <property type="match status" value="1"/>
</dbReference>
<evidence type="ECO:0000259" key="8">
    <source>
        <dbReference type="PROSITE" id="PS51705"/>
    </source>
</evidence>
<dbReference type="FunFam" id="3.40.50.11060:FF:000001">
    <property type="entry name" value="GTPase HflX"/>
    <property type="match status" value="1"/>
</dbReference>
<dbReference type="PANTHER" id="PTHR10229">
    <property type="entry name" value="GTP-BINDING PROTEIN HFLX"/>
    <property type="match status" value="1"/>
</dbReference>
<keyword evidence="10" id="KW-1185">Reference proteome</keyword>
<dbReference type="EMBL" id="JAGSOJ010000006">
    <property type="protein sequence ID" value="MCM1992528.1"/>
    <property type="molecule type" value="Genomic_DNA"/>
</dbReference>
<evidence type="ECO:0000256" key="3">
    <source>
        <dbReference type="ARBA" id="ARBA00022741"/>
    </source>
</evidence>
<dbReference type="InterPro" id="IPR025121">
    <property type="entry name" value="GTPase_HflX_N"/>
</dbReference>
<dbReference type="AlphaFoldDB" id="A0A9J6PD85"/>
<feature type="coiled-coil region" evidence="7">
    <location>
        <begin position="324"/>
        <end position="358"/>
    </location>
</feature>
<dbReference type="GO" id="GO:0043022">
    <property type="term" value="F:ribosome binding"/>
    <property type="evidence" value="ECO:0007669"/>
    <property type="project" value="TreeGrafter"/>
</dbReference>
<sequence>MIYGNIEGVKKSIINQLEEIYDVQIEKDVLFTEELANIMNELTLELKREISVAISRRGKITAVSLGDSTTVELPEIEVSERKLSGVRIIHTHPNGNSKLSALDISALTKLKLDTMVAIAVNEEIDKIKVNVGYCAIEDNRIICEEYKNVPLEEALKHNPLPNIIEINKMFEDFSIEEDKTERAILVGVESEESLKELEELAKACNIKVLESVLQKRNKIDKTFYIGKGKVTEIDYLRQAMKIDVVIFDDELSGSHVRNLEDNIGCKVIDRTTLILDIFARRAKTKDAQLQVELAMLKYRMPRLMGLGTVLSRTGAGIGTRGPGEKKLETDKRHIRSRIDDIKKELDRIRKNRQVQREKRGKTNLPTVALVGYTNAGKSTLRNMLCDYIPANTATKEKVFEANMLFATLETTVRALVLPDNRKVVMSDTVGFVRKLPHDLVEAFKSTLEETIEADLLLHVVDTSSEEALGQIEAVENVLHELGVEDKKILLVLNKIDMASEEQIENIKREKEGYNIIEISALSKINIDELLDAIGKDIPVKLRLCEFLIPYSEGALVSMVHSRGNVIEEEYKGEGTFVKAEVDDELFNRCSEYEIK</sequence>
<dbReference type="Pfam" id="PF01926">
    <property type="entry name" value="MMR_HSR1"/>
    <property type="match status" value="1"/>
</dbReference>
<evidence type="ECO:0000313" key="9">
    <source>
        <dbReference type="EMBL" id="MCM1992528.1"/>
    </source>
</evidence>
<keyword evidence="4" id="KW-0460">Magnesium</keyword>
<comment type="subcellular location">
    <subcellularLocation>
        <location evidence="6">Cytoplasm</location>
    </subcellularLocation>
    <text evidence="6">May associate with membranes.</text>
</comment>
<dbReference type="Proteomes" id="UP001056429">
    <property type="component" value="Unassembled WGS sequence"/>
</dbReference>
<dbReference type="PANTHER" id="PTHR10229:SF0">
    <property type="entry name" value="GTP-BINDING PROTEIN 6-RELATED"/>
    <property type="match status" value="1"/>
</dbReference>
<keyword evidence="7" id="KW-0175">Coiled coil</keyword>
<dbReference type="InterPro" id="IPR027417">
    <property type="entry name" value="P-loop_NTPase"/>
</dbReference>
<dbReference type="CDD" id="cd01878">
    <property type="entry name" value="HflX"/>
    <property type="match status" value="1"/>
</dbReference>
<dbReference type="InterPro" id="IPR030394">
    <property type="entry name" value="G_HFLX_dom"/>
</dbReference>
<dbReference type="GO" id="GO:0003924">
    <property type="term" value="F:GTPase activity"/>
    <property type="evidence" value="ECO:0007669"/>
    <property type="project" value="UniProtKB-UniRule"/>
</dbReference>
<organism evidence="9 10">
    <name type="scientific">Oceanirhabdus seepicola</name>
    <dbReference type="NCBI Taxonomy" id="2828781"/>
    <lineage>
        <taxon>Bacteria</taxon>
        <taxon>Bacillati</taxon>
        <taxon>Bacillota</taxon>
        <taxon>Clostridia</taxon>
        <taxon>Eubacteriales</taxon>
        <taxon>Clostridiaceae</taxon>
        <taxon>Oceanirhabdus</taxon>
    </lineage>
</organism>
<dbReference type="GO" id="GO:0005525">
    <property type="term" value="F:GTP binding"/>
    <property type="evidence" value="ECO:0007669"/>
    <property type="project" value="UniProtKB-UniRule"/>
</dbReference>
<comment type="similarity">
    <text evidence="6">Belongs to the TRAFAC class OBG-HflX-like GTPase superfamily. HflX GTPase family.</text>
</comment>
<dbReference type="PRINTS" id="PR00449">
    <property type="entry name" value="RASTRNSFRMNG"/>
</dbReference>
<dbReference type="InterPro" id="IPR006073">
    <property type="entry name" value="GTP-bd"/>
</dbReference>
<accession>A0A9J6PD85</accession>
<evidence type="ECO:0000256" key="5">
    <source>
        <dbReference type="ARBA" id="ARBA00023134"/>
    </source>
</evidence>
<dbReference type="Gene3D" id="6.10.250.2860">
    <property type="match status" value="1"/>
</dbReference>
<dbReference type="InterPro" id="IPR016496">
    <property type="entry name" value="GTPase_HflX"/>
</dbReference>
<dbReference type="Gene3D" id="3.40.50.300">
    <property type="entry name" value="P-loop containing nucleotide triphosphate hydrolases"/>
    <property type="match status" value="1"/>
</dbReference>
<dbReference type="InterPro" id="IPR042108">
    <property type="entry name" value="GTPase_HflX_N_sf"/>
</dbReference>
<evidence type="ECO:0000313" key="10">
    <source>
        <dbReference type="Proteomes" id="UP001056429"/>
    </source>
</evidence>
<dbReference type="RefSeq" id="WP_250861691.1">
    <property type="nucleotide sequence ID" value="NZ_JAGSOJ010000006.1"/>
</dbReference>
<dbReference type="Pfam" id="PF16360">
    <property type="entry name" value="GTP-bdg_M"/>
    <property type="match status" value="1"/>
</dbReference>
<keyword evidence="2" id="KW-0479">Metal-binding</keyword>
<evidence type="ECO:0000256" key="7">
    <source>
        <dbReference type="SAM" id="Coils"/>
    </source>
</evidence>
<keyword evidence="3 6" id="KW-0547">Nucleotide-binding</keyword>
<dbReference type="InterPro" id="IPR032305">
    <property type="entry name" value="GTP-bd_M"/>
</dbReference>
<dbReference type="Gene3D" id="3.40.50.11060">
    <property type="entry name" value="GTPase HflX, N-terminal domain"/>
    <property type="match status" value="1"/>
</dbReference>
<reference evidence="9" key="2">
    <citation type="submission" date="2021-04" db="EMBL/GenBank/DDBJ databases">
        <authorList>
            <person name="Dong X."/>
        </authorList>
    </citation>
    <scope>NUCLEOTIDE SEQUENCE</scope>
    <source>
        <strain evidence="9">ZWT</strain>
    </source>
</reference>
<feature type="domain" description="Hflx-type G" evidence="8">
    <location>
        <begin position="365"/>
        <end position="541"/>
    </location>
</feature>
<dbReference type="GO" id="GO:0005737">
    <property type="term" value="C:cytoplasm"/>
    <property type="evidence" value="ECO:0007669"/>
    <property type="project" value="UniProtKB-SubCell"/>
</dbReference>
<comment type="caution">
    <text evidence="9">The sequence shown here is derived from an EMBL/GenBank/DDBJ whole genome shotgun (WGS) entry which is preliminary data.</text>
</comment>
<evidence type="ECO:0000256" key="2">
    <source>
        <dbReference type="ARBA" id="ARBA00022723"/>
    </source>
</evidence>
<dbReference type="SUPFAM" id="SSF52540">
    <property type="entry name" value="P-loop containing nucleoside triphosphate hydrolases"/>
    <property type="match status" value="1"/>
</dbReference>
<keyword evidence="5 6" id="KW-0342">GTP-binding</keyword>
<keyword evidence="1 6" id="KW-0963">Cytoplasm</keyword>
<dbReference type="NCBIfam" id="TIGR03156">
    <property type="entry name" value="GTP_HflX"/>
    <property type="match status" value="1"/>
</dbReference>
<dbReference type="GO" id="GO:0046872">
    <property type="term" value="F:metal ion binding"/>
    <property type="evidence" value="ECO:0007669"/>
    <property type="project" value="UniProtKB-KW"/>
</dbReference>
<comment type="function">
    <text evidence="6">GTPase that associates with the 50S ribosomal subunit and may have a role during protein synthesis or ribosome biogenesis.</text>
</comment>
<name>A0A9J6PD85_9CLOT</name>
<dbReference type="Pfam" id="PF13167">
    <property type="entry name" value="GTP-bdg_N"/>
    <property type="match status" value="1"/>
</dbReference>
<proteinExistence type="inferred from homology"/>
<comment type="subunit">
    <text evidence="6">Monomer. Associates with the 50S ribosomal subunit.</text>
</comment>
<protein>
    <recommendedName>
        <fullName evidence="6">GTPase HflX</fullName>
    </recommendedName>
    <alternativeName>
        <fullName evidence="6">GTP-binding protein HflX</fullName>
    </alternativeName>
</protein>
<reference evidence="9" key="1">
    <citation type="journal article" date="2021" name="mSystems">
        <title>Bacteria and Archaea Synergistically Convert Glycine Betaine to Biogenic Methane in the Formosa Cold Seep of the South China Sea.</title>
        <authorList>
            <person name="Li L."/>
            <person name="Zhang W."/>
            <person name="Zhang S."/>
            <person name="Song L."/>
            <person name="Sun Q."/>
            <person name="Zhang H."/>
            <person name="Xiang H."/>
            <person name="Dong X."/>
        </authorList>
    </citation>
    <scope>NUCLEOTIDE SEQUENCE</scope>
    <source>
        <strain evidence="9">ZWT</strain>
    </source>
</reference>
<evidence type="ECO:0000256" key="4">
    <source>
        <dbReference type="ARBA" id="ARBA00022842"/>
    </source>
</evidence>
<gene>
    <name evidence="6 9" type="primary">hflX</name>
    <name evidence="9" type="ORF">KDK92_22670</name>
</gene>
<evidence type="ECO:0000256" key="6">
    <source>
        <dbReference type="HAMAP-Rule" id="MF_00900"/>
    </source>
</evidence>